<keyword evidence="3" id="KW-0804">Transcription</keyword>
<evidence type="ECO:0000256" key="3">
    <source>
        <dbReference type="ARBA" id="ARBA00023163"/>
    </source>
</evidence>
<dbReference type="AlphaFoldDB" id="A0A7W9TR22"/>
<evidence type="ECO:0000259" key="4">
    <source>
        <dbReference type="PROSITE" id="PS01124"/>
    </source>
</evidence>
<feature type="domain" description="HTH araC/xylS-type" evidence="4">
    <location>
        <begin position="207"/>
        <end position="308"/>
    </location>
</feature>
<evidence type="ECO:0000313" key="5">
    <source>
        <dbReference type="EMBL" id="MBB6084192.1"/>
    </source>
</evidence>
<dbReference type="SUPFAM" id="SSF46689">
    <property type="entry name" value="Homeodomain-like"/>
    <property type="match status" value="1"/>
</dbReference>
<evidence type="ECO:0000256" key="2">
    <source>
        <dbReference type="ARBA" id="ARBA00023125"/>
    </source>
</evidence>
<dbReference type="InterPro" id="IPR035418">
    <property type="entry name" value="AraC-bd_2"/>
</dbReference>
<dbReference type="InterPro" id="IPR018060">
    <property type="entry name" value="HTH_AraC"/>
</dbReference>
<dbReference type="Gene3D" id="1.10.10.60">
    <property type="entry name" value="Homeodomain-like"/>
    <property type="match status" value="1"/>
</dbReference>
<dbReference type="EMBL" id="JACHIB010000012">
    <property type="protein sequence ID" value="MBB6084192.1"/>
    <property type="molecule type" value="Genomic_DNA"/>
</dbReference>
<evidence type="ECO:0000256" key="1">
    <source>
        <dbReference type="ARBA" id="ARBA00023015"/>
    </source>
</evidence>
<organism evidence="5 6">
    <name type="scientific">Castellaniella defragrans</name>
    <name type="common">Alcaligenes defragrans</name>
    <dbReference type="NCBI Taxonomy" id="75697"/>
    <lineage>
        <taxon>Bacteria</taxon>
        <taxon>Pseudomonadati</taxon>
        <taxon>Pseudomonadota</taxon>
        <taxon>Betaproteobacteria</taxon>
        <taxon>Burkholderiales</taxon>
        <taxon>Alcaligenaceae</taxon>
        <taxon>Castellaniella</taxon>
    </lineage>
</organism>
<dbReference type="GO" id="GO:0003700">
    <property type="term" value="F:DNA-binding transcription factor activity"/>
    <property type="evidence" value="ECO:0007669"/>
    <property type="project" value="InterPro"/>
</dbReference>
<sequence length="311" mass="34481">MDTQETAHDSLETWTAALQAICGHFETRTALDPSLFIGRIALASHAGVEVAHLKTNAGLISRPSHRPDHDNDQHCFLVSQRSGRARIAQDDRSILLEPGELLLMDSVGSCSITPIGLIEHASLPLPRSLVTRKLGQRPFGRISACRASGRMLHLMVNQLCRRTLTSAAEAEADALRDALLQLLPAALAPDDAPEANPEALPGDSLLEYARQLIDESLGQASLDPDALARRMKISVRRLYRLFEAENDSVCRYIQHRRLQRCAQDLSDPALKSHSITTIAFKWGFVDSAHFSRSFKKHYALAPREYRQRALA</sequence>
<name>A0A7W9TR22_CASDE</name>
<dbReference type="RefSeq" id="WP_151024100.1">
    <property type="nucleotide sequence ID" value="NZ_JACHIB010000012.1"/>
</dbReference>
<dbReference type="InterPro" id="IPR009057">
    <property type="entry name" value="Homeodomain-like_sf"/>
</dbReference>
<dbReference type="Proteomes" id="UP000541136">
    <property type="component" value="Unassembled WGS sequence"/>
</dbReference>
<gene>
    <name evidence="5" type="ORF">HNR28_002237</name>
</gene>
<dbReference type="PANTHER" id="PTHR46796">
    <property type="entry name" value="HTH-TYPE TRANSCRIPTIONAL ACTIVATOR RHAS-RELATED"/>
    <property type="match status" value="1"/>
</dbReference>
<dbReference type="GO" id="GO:0043565">
    <property type="term" value="F:sequence-specific DNA binding"/>
    <property type="evidence" value="ECO:0007669"/>
    <property type="project" value="InterPro"/>
</dbReference>
<dbReference type="PRINTS" id="PR00032">
    <property type="entry name" value="HTHARAC"/>
</dbReference>
<dbReference type="NCBIfam" id="NF007243">
    <property type="entry name" value="PRK09685.1"/>
    <property type="match status" value="1"/>
</dbReference>
<comment type="caution">
    <text evidence="5">The sequence shown here is derived from an EMBL/GenBank/DDBJ whole genome shotgun (WGS) entry which is preliminary data.</text>
</comment>
<proteinExistence type="predicted"/>
<reference evidence="5 6" key="1">
    <citation type="submission" date="2020-08" db="EMBL/GenBank/DDBJ databases">
        <title>Genomic Encyclopedia of Type Strains, Phase IV (KMG-IV): sequencing the most valuable type-strain genomes for metagenomic binning, comparative biology and taxonomic classification.</title>
        <authorList>
            <person name="Goeker M."/>
        </authorList>
    </citation>
    <scope>NUCLEOTIDE SEQUENCE [LARGE SCALE GENOMIC DNA]</scope>
    <source>
        <strain evidence="5 6">DSM 12141</strain>
    </source>
</reference>
<dbReference type="InterPro" id="IPR050204">
    <property type="entry name" value="AraC_XylS_family_regulators"/>
</dbReference>
<dbReference type="SMART" id="SM00342">
    <property type="entry name" value="HTH_ARAC"/>
    <property type="match status" value="1"/>
</dbReference>
<accession>A0A7W9TR22</accession>
<keyword evidence="1" id="KW-0805">Transcription regulation</keyword>
<protein>
    <submittedName>
        <fullName evidence="5">AraC-like DNA-binding protein</fullName>
    </submittedName>
</protein>
<dbReference type="Pfam" id="PF14525">
    <property type="entry name" value="AraC_binding_2"/>
    <property type="match status" value="1"/>
</dbReference>
<dbReference type="Pfam" id="PF12833">
    <property type="entry name" value="HTH_18"/>
    <property type="match status" value="1"/>
</dbReference>
<evidence type="ECO:0000313" key="6">
    <source>
        <dbReference type="Proteomes" id="UP000541136"/>
    </source>
</evidence>
<keyword evidence="2 5" id="KW-0238">DNA-binding</keyword>
<dbReference type="PANTHER" id="PTHR46796:SF6">
    <property type="entry name" value="ARAC SUBFAMILY"/>
    <property type="match status" value="1"/>
</dbReference>
<dbReference type="InterPro" id="IPR020449">
    <property type="entry name" value="Tscrpt_reg_AraC-type_HTH"/>
</dbReference>
<dbReference type="PROSITE" id="PS01124">
    <property type="entry name" value="HTH_ARAC_FAMILY_2"/>
    <property type="match status" value="1"/>
</dbReference>